<proteinExistence type="predicted"/>
<reference evidence="3 4" key="1">
    <citation type="journal article" date="2023" name="Hortic Res">
        <title>The complete reference genome for grapevine (Vitis vinifera L.) genetics and breeding.</title>
        <authorList>
            <person name="Shi X."/>
            <person name="Cao S."/>
            <person name="Wang X."/>
            <person name="Huang S."/>
            <person name="Wang Y."/>
            <person name="Liu Z."/>
            <person name="Liu W."/>
            <person name="Leng X."/>
            <person name="Peng Y."/>
            <person name="Wang N."/>
            <person name="Wang Y."/>
            <person name="Ma Z."/>
            <person name="Xu X."/>
            <person name="Zhang F."/>
            <person name="Xue H."/>
            <person name="Zhong H."/>
            <person name="Wang Y."/>
            <person name="Zhang K."/>
            <person name="Velt A."/>
            <person name="Avia K."/>
            <person name="Holtgrawe D."/>
            <person name="Grimplet J."/>
            <person name="Matus J.T."/>
            <person name="Ware D."/>
            <person name="Wu X."/>
            <person name="Wang H."/>
            <person name="Liu C."/>
            <person name="Fang Y."/>
            <person name="Rustenholz C."/>
            <person name="Cheng Z."/>
            <person name="Xiao H."/>
            <person name="Zhou Y."/>
        </authorList>
    </citation>
    <scope>NUCLEOTIDE SEQUENCE [LARGE SCALE GENOMIC DNA]</scope>
    <source>
        <strain evidence="4">cv. Pinot noir / PN40024</strain>
        <tissue evidence="3">Leaf</tissue>
    </source>
</reference>
<evidence type="ECO:0000256" key="1">
    <source>
        <dbReference type="SAM" id="MobiDB-lite"/>
    </source>
</evidence>
<name>A0ABY9CT27_VITVI</name>
<organism evidence="3 4">
    <name type="scientific">Vitis vinifera</name>
    <name type="common">Grape</name>
    <dbReference type="NCBI Taxonomy" id="29760"/>
    <lineage>
        <taxon>Eukaryota</taxon>
        <taxon>Viridiplantae</taxon>
        <taxon>Streptophyta</taxon>
        <taxon>Embryophyta</taxon>
        <taxon>Tracheophyta</taxon>
        <taxon>Spermatophyta</taxon>
        <taxon>Magnoliopsida</taxon>
        <taxon>eudicotyledons</taxon>
        <taxon>Gunneridae</taxon>
        <taxon>Pentapetalae</taxon>
        <taxon>rosids</taxon>
        <taxon>Vitales</taxon>
        <taxon>Vitaceae</taxon>
        <taxon>Viteae</taxon>
        <taxon>Vitis</taxon>
    </lineage>
</organism>
<evidence type="ECO:0000313" key="4">
    <source>
        <dbReference type="Proteomes" id="UP001227230"/>
    </source>
</evidence>
<dbReference type="Pfam" id="PF09331">
    <property type="entry name" value="DUF1985"/>
    <property type="match status" value="1"/>
</dbReference>
<evidence type="ECO:0000313" key="3">
    <source>
        <dbReference type="EMBL" id="WJZ98417.1"/>
    </source>
</evidence>
<dbReference type="Proteomes" id="UP001227230">
    <property type="component" value="Chromosome 11"/>
</dbReference>
<dbReference type="InterPro" id="IPR015410">
    <property type="entry name" value="DUF1985"/>
</dbReference>
<gene>
    <name evidence="3" type="ORF">VitviT2T_016942</name>
</gene>
<evidence type="ECO:0000259" key="2">
    <source>
        <dbReference type="Pfam" id="PF09331"/>
    </source>
</evidence>
<protein>
    <recommendedName>
        <fullName evidence="2">DUF1985 domain-containing protein</fullName>
    </recommendedName>
</protein>
<keyword evidence="4" id="KW-1185">Reference proteome</keyword>
<feature type="region of interest" description="Disordered" evidence="1">
    <location>
        <begin position="279"/>
        <end position="306"/>
    </location>
</feature>
<feature type="domain" description="DUF1985" evidence="2">
    <location>
        <begin position="2"/>
        <end position="151"/>
    </location>
</feature>
<accession>A0ABY9CT27</accession>
<dbReference type="EMBL" id="CP126658">
    <property type="protein sequence ID" value="WJZ98417.1"/>
    <property type="molecule type" value="Genomic_DNA"/>
</dbReference>
<sequence length="306" mass="35741">MLLRQCDIRREDEMWILVHSKGLRFSASEFALITGLKFGNISQFDLTSSRIRDQYFNGENKIHNNRLEEVFISLCKKGKRTSTKRAKKKAKLSGKSNLDEDIVKLALLYFVEHVLLGKEGKNLIDLQWVQLVDSLEEFNKYPWGRICYERTLFGLQRALDKRQSKYVEKKKRRNATYEAYALVGFPYAFQIWAYEVIPLLGMKYASRIGRSFPRILNWTSIATPKYTEIQSLFVESNLSLHSILIPTLEEREQEYVKCFEFEVESNDVFQDDVNDWEKDEDHEEAEAYTTATTTTMKCGKKGDSSN</sequence>
<dbReference type="PANTHER" id="PTHR48449">
    <property type="entry name" value="DUF1985 DOMAIN-CONTAINING PROTEIN"/>
    <property type="match status" value="1"/>
</dbReference>
<dbReference type="PANTHER" id="PTHR48449:SF1">
    <property type="entry name" value="DUF1985 DOMAIN-CONTAINING PROTEIN"/>
    <property type="match status" value="1"/>
</dbReference>